<dbReference type="GO" id="GO:0016024">
    <property type="term" value="P:CDP-diacylglycerol biosynthetic process"/>
    <property type="evidence" value="ECO:0007669"/>
    <property type="project" value="UniProtKB-UniPathway"/>
</dbReference>
<comment type="pathway">
    <text evidence="3">Lipid metabolism.</text>
</comment>
<evidence type="ECO:0000313" key="12">
    <source>
        <dbReference type="EMBL" id="VTP67305.1"/>
    </source>
</evidence>
<comment type="pathway">
    <text evidence="2">Phospholipid metabolism; CDP-diacylglycerol biosynthesis; CDP-diacylglycerol from sn-glycerol 3-phosphate: step 2/3.</text>
</comment>
<keyword evidence="8 9" id="KW-0012">Acyltransferase</keyword>
<feature type="transmembrane region" description="Helical" evidence="10">
    <location>
        <begin position="6"/>
        <end position="27"/>
    </location>
</feature>
<proteinExistence type="inferred from homology"/>
<dbReference type="SUPFAM" id="SSF69593">
    <property type="entry name" value="Glycerol-3-phosphate (1)-acyltransferase"/>
    <property type="match status" value="1"/>
</dbReference>
<name>A0A4U9HTS7_SERRU</name>
<feature type="domain" description="Phospholipid/glycerol acyltransferase" evidence="11">
    <location>
        <begin position="67"/>
        <end position="182"/>
    </location>
</feature>
<evidence type="ECO:0000313" key="13">
    <source>
        <dbReference type="Proteomes" id="UP000307968"/>
    </source>
</evidence>
<comment type="catalytic activity">
    <reaction evidence="1 9">
        <text>a 1-acyl-sn-glycero-3-phosphate + an acyl-CoA = a 1,2-diacyl-sn-glycero-3-phosphate + CoA</text>
        <dbReference type="Rhea" id="RHEA:19709"/>
        <dbReference type="ChEBI" id="CHEBI:57287"/>
        <dbReference type="ChEBI" id="CHEBI:57970"/>
        <dbReference type="ChEBI" id="CHEBI:58342"/>
        <dbReference type="ChEBI" id="CHEBI:58608"/>
        <dbReference type="EC" id="2.3.1.51"/>
    </reaction>
</comment>
<evidence type="ECO:0000256" key="1">
    <source>
        <dbReference type="ARBA" id="ARBA00001141"/>
    </source>
</evidence>
<accession>A0A4U9HTS7</accession>
<dbReference type="PANTHER" id="PTHR10434">
    <property type="entry name" value="1-ACYL-SN-GLYCEROL-3-PHOSPHATE ACYLTRANSFERASE"/>
    <property type="match status" value="1"/>
</dbReference>
<dbReference type="UniPathway" id="UPA00557">
    <property type="reaction ID" value="UER00613"/>
</dbReference>
<keyword evidence="10" id="KW-0812">Transmembrane</keyword>
<dbReference type="CDD" id="cd07989">
    <property type="entry name" value="LPLAT_AGPAT-like"/>
    <property type="match status" value="1"/>
</dbReference>
<evidence type="ECO:0000256" key="10">
    <source>
        <dbReference type="SAM" id="Phobius"/>
    </source>
</evidence>
<dbReference type="Pfam" id="PF01553">
    <property type="entry name" value="Acyltransferase"/>
    <property type="match status" value="1"/>
</dbReference>
<evidence type="ECO:0000256" key="2">
    <source>
        <dbReference type="ARBA" id="ARBA00004728"/>
    </source>
</evidence>
<comment type="domain">
    <text evidence="9">The HXXXXD motif is essential for acyltransferase activity and may constitute the binding site for the phosphate moiety of the glycerol-3-phosphate.</text>
</comment>
<evidence type="ECO:0000259" key="11">
    <source>
        <dbReference type="SMART" id="SM00563"/>
    </source>
</evidence>
<keyword evidence="7 9" id="KW-0808">Transferase</keyword>
<dbReference type="InterPro" id="IPR004552">
    <property type="entry name" value="AGP_acyltrans"/>
</dbReference>
<dbReference type="GO" id="GO:0006654">
    <property type="term" value="P:phosphatidic acid biosynthetic process"/>
    <property type="evidence" value="ECO:0007669"/>
    <property type="project" value="TreeGrafter"/>
</dbReference>
<keyword evidence="9" id="KW-0444">Lipid biosynthesis</keyword>
<dbReference type="Proteomes" id="UP000307968">
    <property type="component" value="Chromosome"/>
</dbReference>
<keyword evidence="9" id="KW-0594">Phospholipid biosynthesis</keyword>
<feature type="transmembrane region" description="Helical" evidence="10">
    <location>
        <begin position="253"/>
        <end position="278"/>
    </location>
</feature>
<dbReference type="InterPro" id="IPR002123">
    <property type="entry name" value="Plipid/glycerol_acylTrfase"/>
</dbReference>
<reference evidence="12 13" key="1">
    <citation type="submission" date="2019-05" db="EMBL/GenBank/DDBJ databases">
        <authorList>
            <consortium name="Pathogen Informatics"/>
        </authorList>
    </citation>
    <scope>NUCLEOTIDE SEQUENCE [LARGE SCALE GENOMIC DNA]</scope>
    <source>
        <strain evidence="12 13">NCTC12971</strain>
    </source>
</reference>
<dbReference type="EC" id="2.3.1.51" evidence="5 9"/>
<keyword evidence="10" id="KW-0472">Membrane</keyword>
<evidence type="ECO:0000256" key="5">
    <source>
        <dbReference type="ARBA" id="ARBA00013211"/>
    </source>
</evidence>
<keyword evidence="9" id="KW-0443">Lipid metabolism</keyword>
<dbReference type="EMBL" id="LR590463">
    <property type="protein sequence ID" value="VTP67305.1"/>
    <property type="molecule type" value="Genomic_DNA"/>
</dbReference>
<protein>
    <recommendedName>
        <fullName evidence="6 9">1-acyl-sn-glycerol-3-phosphate acyltransferase</fullName>
        <ecNumber evidence="5 9">2.3.1.51</ecNumber>
    </recommendedName>
</protein>
<dbReference type="PANTHER" id="PTHR10434:SF11">
    <property type="entry name" value="1-ACYL-SN-GLYCEROL-3-PHOSPHATE ACYLTRANSFERASE"/>
    <property type="match status" value="1"/>
</dbReference>
<keyword evidence="9" id="KW-1208">Phospholipid metabolism</keyword>
<comment type="similarity">
    <text evidence="4 9">Belongs to the 1-acyl-sn-glycerol-3-phosphate acyltransferase family.</text>
</comment>
<gene>
    <name evidence="12" type="primary">plsC</name>
    <name evidence="12" type="ORF">NCTC12971_05039</name>
</gene>
<dbReference type="AlphaFoldDB" id="A0A4U9HTS7"/>
<evidence type="ECO:0000256" key="8">
    <source>
        <dbReference type="ARBA" id="ARBA00023315"/>
    </source>
</evidence>
<evidence type="ECO:0000256" key="6">
    <source>
        <dbReference type="ARBA" id="ARBA00016139"/>
    </source>
</evidence>
<evidence type="ECO:0000256" key="4">
    <source>
        <dbReference type="ARBA" id="ARBA00008655"/>
    </source>
</evidence>
<organism evidence="12 13">
    <name type="scientific">Serratia rubidaea</name>
    <name type="common">Serratia marinorubra</name>
    <dbReference type="NCBI Taxonomy" id="61652"/>
    <lineage>
        <taxon>Bacteria</taxon>
        <taxon>Pseudomonadati</taxon>
        <taxon>Pseudomonadota</taxon>
        <taxon>Gammaproteobacteria</taxon>
        <taxon>Enterobacterales</taxon>
        <taxon>Yersiniaceae</taxon>
        <taxon>Serratia</taxon>
    </lineage>
</organism>
<evidence type="ECO:0000256" key="9">
    <source>
        <dbReference type="RuleBase" id="RU361267"/>
    </source>
</evidence>
<keyword evidence="10" id="KW-1133">Transmembrane helix</keyword>
<evidence type="ECO:0000256" key="7">
    <source>
        <dbReference type="ARBA" id="ARBA00022679"/>
    </source>
</evidence>
<sequence>MLLILRAVFVTLFCILVCIFGSIYCLFSPRNPRHVATFGHLFGRLSTVFGLKVEIRKPADAAQYGKCIYIANHQNNYDMVTASNIVQPRTVTVGKKSLAWIPFFGQLYWLTGNLLIDRDNRAKAHGTIAQVVDQIKKKDISIWMFPEGTRSRGRGLMPFKTGAFHAAIAAGVPIVPICVSNTSNKINLNRLNNGEVIVEMLEPIDTTQYGKDQVRELATRCRELMAEKIARLDEEVAQREAAKKIIRFHRRRYFFNGFRSLMPGFLLRLVALAAAGLLHTV</sequence>
<dbReference type="SMART" id="SM00563">
    <property type="entry name" value="PlsC"/>
    <property type="match status" value="1"/>
</dbReference>
<evidence type="ECO:0000256" key="3">
    <source>
        <dbReference type="ARBA" id="ARBA00005189"/>
    </source>
</evidence>
<dbReference type="NCBIfam" id="TIGR00530">
    <property type="entry name" value="AGP_acyltrn"/>
    <property type="match status" value="1"/>
</dbReference>
<dbReference type="GO" id="GO:0005886">
    <property type="term" value="C:plasma membrane"/>
    <property type="evidence" value="ECO:0007669"/>
    <property type="project" value="TreeGrafter"/>
</dbReference>
<dbReference type="GO" id="GO:0003841">
    <property type="term" value="F:1-acylglycerol-3-phosphate O-acyltransferase activity"/>
    <property type="evidence" value="ECO:0007669"/>
    <property type="project" value="UniProtKB-UniRule"/>
</dbReference>